<accession>A0A1S1HB63</accession>
<dbReference type="EMBL" id="MIPT01000001">
    <property type="protein sequence ID" value="OHT19404.1"/>
    <property type="molecule type" value="Genomic_DNA"/>
</dbReference>
<dbReference type="AlphaFoldDB" id="A0A1S1HB63"/>
<reference evidence="1 2" key="1">
    <citation type="submission" date="2016-09" db="EMBL/GenBank/DDBJ databases">
        <title>Metabolic pathway, cell adaptation mechanisms and a novel monoxygenase revealed through proteogenomic-transcription analysis of a Sphingomonas haloaromaticamans strain degrading the fungicide ortho-phenylphenol.</title>
        <authorList>
            <person name="Perruchon C."/>
            <person name="Papadopoulou E.S."/>
            <person name="Rousidou C."/>
            <person name="Vasileiadis S."/>
            <person name="Tanou G."/>
            <person name="Amoutzias G."/>
            <person name="Molassiotis A."/>
            <person name="Karpouzas D.G."/>
        </authorList>
    </citation>
    <scope>NUCLEOTIDE SEQUENCE [LARGE SCALE GENOMIC DNA]</scope>
    <source>
        <strain evidence="1 2">P3</strain>
    </source>
</reference>
<evidence type="ECO:0000313" key="2">
    <source>
        <dbReference type="Proteomes" id="UP000179467"/>
    </source>
</evidence>
<dbReference type="Proteomes" id="UP000179467">
    <property type="component" value="Unassembled WGS sequence"/>
</dbReference>
<evidence type="ECO:0000313" key="1">
    <source>
        <dbReference type="EMBL" id="OHT19404.1"/>
    </source>
</evidence>
<sequence length="78" mass="9097">MFSFRRWLDRKLDRRPMVRISRRSFRKPWWRRSGRAFLLLTFLLVLGAAILLLLQPVSAMQTSAPFPGAPPTDRPDSA</sequence>
<proteinExistence type="predicted"/>
<gene>
    <name evidence="1" type="ORF">BHE75_01389</name>
</gene>
<comment type="caution">
    <text evidence="1">The sequence shown here is derived from an EMBL/GenBank/DDBJ whole genome shotgun (WGS) entry which is preliminary data.</text>
</comment>
<protein>
    <submittedName>
        <fullName evidence="1">Uncharacterized protein</fullName>
    </submittedName>
</protein>
<keyword evidence="2" id="KW-1185">Reference proteome</keyword>
<name>A0A1S1HB63_9SPHN</name>
<organism evidence="1 2">
    <name type="scientific">Edaphosphingomonas haloaromaticamans</name>
    <dbReference type="NCBI Taxonomy" id="653954"/>
    <lineage>
        <taxon>Bacteria</taxon>
        <taxon>Pseudomonadati</taxon>
        <taxon>Pseudomonadota</taxon>
        <taxon>Alphaproteobacteria</taxon>
        <taxon>Sphingomonadales</taxon>
        <taxon>Rhizorhabdaceae</taxon>
        <taxon>Edaphosphingomonas</taxon>
    </lineage>
</organism>